<keyword evidence="7 8" id="KW-0472">Membrane</keyword>
<keyword evidence="6 8" id="KW-1133">Transmembrane helix</keyword>
<dbReference type="GO" id="GO:0055085">
    <property type="term" value="P:transmembrane transport"/>
    <property type="evidence" value="ECO:0007669"/>
    <property type="project" value="InterPro"/>
</dbReference>
<evidence type="ECO:0000256" key="5">
    <source>
        <dbReference type="ARBA" id="ARBA00022692"/>
    </source>
</evidence>
<organism evidence="10 11">
    <name type="scientific">Mycetocola tolaasinivorans</name>
    <dbReference type="NCBI Taxonomy" id="76635"/>
    <lineage>
        <taxon>Bacteria</taxon>
        <taxon>Bacillati</taxon>
        <taxon>Actinomycetota</taxon>
        <taxon>Actinomycetes</taxon>
        <taxon>Micrococcales</taxon>
        <taxon>Microbacteriaceae</taxon>
        <taxon>Mycetocola</taxon>
    </lineage>
</organism>
<feature type="transmembrane region" description="Helical" evidence="8">
    <location>
        <begin position="164"/>
        <end position="182"/>
    </location>
</feature>
<name>A0A3L7A621_9MICO</name>
<feature type="domain" description="ABC transmembrane type-1" evidence="9">
    <location>
        <begin position="36"/>
        <end position="224"/>
    </location>
</feature>
<evidence type="ECO:0000256" key="7">
    <source>
        <dbReference type="ARBA" id="ARBA00023136"/>
    </source>
</evidence>
<keyword evidence="5 8" id="KW-0812">Transmembrane</keyword>
<dbReference type="InterPro" id="IPR035906">
    <property type="entry name" value="MetI-like_sf"/>
</dbReference>
<dbReference type="PANTHER" id="PTHR43357">
    <property type="entry name" value="INNER MEMBRANE ABC TRANSPORTER PERMEASE PROTEIN YDCV"/>
    <property type="match status" value="1"/>
</dbReference>
<reference evidence="10 11" key="1">
    <citation type="submission" date="2018-10" db="EMBL/GenBank/DDBJ databases">
        <authorList>
            <person name="Li J."/>
        </authorList>
    </citation>
    <scope>NUCLEOTIDE SEQUENCE [LARGE SCALE GENOMIC DNA]</scope>
    <source>
        <strain evidence="10 11">IF 016277</strain>
    </source>
</reference>
<dbReference type="Proteomes" id="UP000272503">
    <property type="component" value="Unassembled WGS sequence"/>
</dbReference>
<dbReference type="GO" id="GO:0005886">
    <property type="term" value="C:plasma membrane"/>
    <property type="evidence" value="ECO:0007669"/>
    <property type="project" value="UniProtKB-SubCell"/>
</dbReference>
<feature type="transmembrane region" description="Helical" evidence="8">
    <location>
        <begin position="202"/>
        <end position="223"/>
    </location>
</feature>
<gene>
    <name evidence="10" type="ORF">D9V32_09820</name>
</gene>
<comment type="caution">
    <text evidence="10">The sequence shown here is derived from an EMBL/GenBank/DDBJ whole genome shotgun (WGS) entry which is preliminary data.</text>
</comment>
<evidence type="ECO:0000313" key="11">
    <source>
        <dbReference type="Proteomes" id="UP000272503"/>
    </source>
</evidence>
<dbReference type="SUPFAM" id="SSF161098">
    <property type="entry name" value="MetI-like"/>
    <property type="match status" value="1"/>
</dbReference>
<accession>A0A3L7A621</accession>
<dbReference type="InterPro" id="IPR000515">
    <property type="entry name" value="MetI-like"/>
</dbReference>
<feature type="transmembrane region" description="Helical" evidence="8">
    <location>
        <begin position="40"/>
        <end position="62"/>
    </location>
</feature>
<comment type="similarity">
    <text evidence="8">Belongs to the binding-protein-dependent transport system permease family.</text>
</comment>
<dbReference type="PANTHER" id="PTHR43357:SF4">
    <property type="entry name" value="INNER MEMBRANE ABC TRANSPORTER PERMEASE PROTEIN YDCV"/>
    <property type="match status" value="1"/>
</dbReference>
<keyword evidence="2 8" id="KW-0813">Transport</keyword>
<keyword evidence="3" id="KW-1003">Cell membrane</keyword>
<feature type="transmembrane region" description="Helical" evidence="8">
    <location>
        <begin position="101"/>
        <end position="121"/>
    </location>
</feature>
<dbReference type="Pfam" id="PF00528">
    <property type="entry name" value="BPD_transp_1"/>
    <property type="match status" value="1"/>
</dbReference>
<evidence type="ECO:0000256" key="1">
    <source>
        <dbReference type="ARBA" id="ARBA00004429"/>
    </source>
</evidence>
<evidence type="ECO:0000256" key="2">
    <source>
        <dbReference type="ARBA" id="ARBA00022448"/>
    </source>
</evidence>
<evidence type="ECO:0000256" key="3">
    <source>
        <dbReference type="ARBA" id="ARBA00022475"/>
    </source>
</evidence>
<evidence type="ECO:0000256" key="4">
    <source>
        <dbReference type="ARBA" id="ARBA00022519"/>
    </source>
</evidence>
<evidence type="ECO:0000256" key="6">
    <source>
        <dbReference type="ARBA" id="ARBA00022989"/>
    </source>
</evidence>
<keyword evidence="4" id="KW-0997">Cell inner membrane</keyword>
<dbReference type="EMBL" id="RCUX01000006">
    <property type="protein sequence ID" value="RLP75776.1"/>
    <property type="molecule type" value="Genomic_DNA"/>
</dbReference>
<evidence type="ECO:0000259" key="9">
    <source>
        <dbReference type="PROSITE" id="PS50928"/>
    </source>
</evidence>
<dbReference type="CDD" id="cd06261">
    <property type="entry name" value="TM_PBP2"/>
    <property type="match status" value="1"/>
</dbReference>
<keyword evidence="11" id="KW-1185">Reference proteome</keyword>
<protein>
    <submittedName>
        <fullName evidence="10">ABC transporter permease subunit</fullName>
    </submittedName>
</protein>
<comment type="subcellular location">
    <subcellularLocation>
        <location evidence="1">Cell inner membrane</location>
        <topology evidence="1">Multi-pass membrane protein</topology>
    </subcellularLocation>
    <subcellularLocation>
        <location evidence="8">Cell membrane</location>
        <topology evidence="8">Multi-pass membrane protein</topology>
    </subcellularLocation>
</comment>
<dbReference type="OrthoDB" id="5622164at2"/>
<dbReference type="AlphaFoldDB" id="A0A3L7A621"/>
<feature type="transmembrane region" description="Helical" evidence="8">
    <location>
        <begin position="74"/>
        <end position="95"/>
    </location>
</feature>
<dbReference type="PROSITE" id="PS50928">
    <property type="entry name" value="ABC_TM1"/>
    <property type="match status" value="1"/>
</dbReference>
<proteinExistence type="inferred from homology"/>
<evidence type="ECO:0000313" key="10">
    <source>
        <dbReference type="EMBL" id="RLP75776.1"/>
    </source>
</evidence>
<evidence type="ECO:0000256" key="8">
    <source>
        <dbReference type="RuleBase" id="RU363032"/>
    </source>
</evidence>
<sequence>MVEFSLRTTTGHGLEHWTGLFDPANEFRYRPLFGGLVESLTLALIAIAIVILMLLPTTLLVRLRFPKLVRVLEFITVIPIAIPAIALVVGLAPVFGASIRIINSGTVVLGLIYGILVLPFAARALDASIRAVDVPTLVEAARSLGASWPRVFVRILLPVLRRGIVAASFISIAVVLGEYTIASLLNRQNLQVAIVSISRSDPYVAVIFSLLALAFVTVLLAVIGRIATPKRKVFDV</sequence>
<dbReference type="Gene3D" id="1.10.3720.10">
    <property type="entry name" value="MetI-like"/>
    <property type="match status" value="1"/>
</dbReference>